<keyword evidence="3" id="KW-1185">Reference proteome</keyword>
<protein>
    <submittedName>
        <fullName evidence="2">Uncharacterized protein</fullName>
    </submittedName>
</protein>
<reference evidence="2" key="1">
    <citation type="journal article" date="2020" name="Nat. Commun.">
        <title>Large-scale genome sequencing of mycorrhizal fungi provides insights into the early evolution of symbiotic traits.</title>
        <authorList>
            <person name="Miyauchi S."/>
            <person name="Kiss E."/>
            <person name="Kuo A."/>
            <person name="Drula E."/>
            <person name="Kohler A."/>
            <person name="Sanchez-Garcia M."/>
            <person name="Morin E."/>
            <person name="Andreopoulos B."/>
            <person name="Barry K.W."/>
            <person name="Bonito G."/>
            <person name="Buee M."/>
            <person name="Carver A."/>
            <person name="Chen C."/>
            <person name="Cichocki N."/>
            <person name="Clum A."/>
            <person name="Culley D."/>
            <person name="Crous P.W."/>
            <person name="Fauchery L."/>
            <person name="Girlanda M."/>
            <person name="Hayes R.D."/>
            <person name="Keri Z."/>
            <person name="LaButti K."/>
            <person name="Lipzen A."/>
            <person name="Lombard V."/>
            <person name="Magnuson J."/>
            <person name="Maillard F."/>
            <person name="Murat C."/>
            <person name="Nolan M."/>
            <person name="Ohm R.A."/>
            <person name="Pangilinan J."/>
            <person name="Pereira M.F."/>
            <person name="Perotto S."/>
            <person name="Peter M."/>
            <person name="Pfister S."/>
            <person name="Riley R."/>
            <person name="Sitrit Y."/>
            <person name="Stielow J.B."/>
            <person name="Szollosi G."/>
            <person name="Zifcakova L."/>
            <person name="Stursova M."/>
            <person name="Spatafora J.W."/>
            <person name="Tedersoo L."/>
            <person name="Vaario L.M."/>
            <person name="Yamada A."/>
            <person name="Yan M."/>
            <person name="Wang P."/>
            <person name="Xu J."/>
            <person name="Bruns T."/>
            <person name="Baldrian P."/>
            <person name="Vilgalys R."/>
            <person name="Dunand C."/>
            <person name="Henrissat B."/>
            <person name="Grigoriev I.V."/>
            <person name="Hibbett D."/>
            <person name="Nagy L.G."/>
            <person name="Martin F.M."/>
        </authorList>
    </citation>
    <scope>NUCLEOTIDE SEQUENCE</scope>
    <source>
        <strain evidence="2">UP504</strain>
    </source>
</reference>
<dbReference type="EMBL" id="MU129015">
    <property type="protein sequence ID" value="KAF9510477.1"/>
    <property type="molecule type" value="Genomic_DNA"/>
</dbReference>
<sequence length="177" mass="19610">MASGIVFSILKLRLRSLDCAMHHVFHLPHSFESWSVHHLMSSMSANGASQASAIRQTAEECEGLEHWTDDRKWCARRGMFIMIASSHCLPNLRLERGSTMSAMSLGIQKLRRLSEYLGIRAYLEDAGSLGVADTPQVVESRQTDEKSAEGGVAGQQTSSITGDVRIKPHRWRSDADA</sequence>
<name>A0A9P6AR99_9AGAM</name>
<gene>
    <name evidence="2" type="ORF">BS47DRAFT_1487406</name>
</gene>
<dbReference type="AlphaFoldDB" id="A0A9P6AR99"/>
<organism evidence="2 3">
    <name type="scientific">Hydnum rufescens UP504</name>
    <dbReference type="NCBI Taxonomy" id="1448309"/>
    <lineage>
        <taxon>Eukaryota</taxon>
        <taxon>Fungi</taxon>
        <taxon>Dikarya</taxon>
        <taxon>Basidiomycota</taxon>
        <taxon>Agaricomycotina</taxon>
        <taxon>Agaricomycetes</taxon>
        <taxon>Cantharellales</taxon>
        <taxon>Hydnaceae</taxon>
        <taxon>Hydnum</taxon>
    </lineage>
</organism>
<feature type="region of interest" description="Disordered" evidence="1">
    <location>
        <begin position="134"/>
        <end position="177"/>
    </location>
</feature>
<evidence type="ECO:0000313" key="2">
    <source>
        <dbReference type="EMBL" id="KAF9510477.1"/>
    </source>
</evidence>
<evidence type="ECO:0000313" key="3">
    <source>
        <dbReference type="Proteomes" id="UP000886523"/>
    </source>
</evidence>
<comment type="caution">
    <text evidence="2">The sequence shown here is derived from an EMBL/GenBank/DDBJ whole genome shotgun (WGS) entry which is preliminary data.</text>
</comment>
<proteinExistence type="predicted"/>
<evidence type="ECO:0000256" key="1">
    <source>
        <dbReference type="SAM" id="MobiDB-lite"/>
    </source>
</evidence>
<accession>A0A9P6AR99</accession>
<dbReference type="Proteomes" id="UP000886523">
    <property type="component" value="Unassembled WGS sequence"/>
</dbReference>